<sequence length="108" mass="11612">MISLGDPGSKSLTGSPDPDVTVFSGDPVELVRELKGQEGKGIYLCGGGNLAGQLRPEIDELVVKIYPFVAGDGIRLFSGEFSSERYELAESRTFKNGTVVVRYVKRSG</sequence>
<gene>
    <name evidence="3" type="ORF">FHS38_000160</name>
</gene>
<protein>
    <submittedName>
        <fullName evidence="3">Dihydrofolate reductase</fullName>
    </submittedName>
</protein>
<evidence type="ECO:0000313" key="4">
    <source>
        <dbReference type="Proteomes" id="UP000556436"/>
    </source>
</evidence>
<dbReference type="Pfam" id="PF01872">
    <property type="entry name" value="RibD_C"/>
    <property type="match status" value="1"/>
</dbReference>
<keyword evidence="4" id="KW-1185">Reference proteome</keyword>
<reference evidence="3 4" key="1">
    <citation type="submission" date="2020-08" db="EMBL/GenBank/DDBJ databases">
        <title>Genomic Encyclopedia of Type Strains, Phase III (KMG-III): the genomes of soil and plant-associated and newly described type strains.</title>
        <authorList>
            <person name="Whitman W."/>
        </authorList>
    </citation>
    <scope>NUCLEOTIDE SEQUENCE [LARGE SCALE GENOMIC DNA]</scope>
    <source>
        <strain evidence="3 4">CECT 3265</strain>
    </source>
</reference>
<feature type="region of interest" description="Disordered" evidence="1">
    <location>
        <begin position="1"/>
        <end position="21"/>
    </location>
</feature>
<dbReference type="PANTHER" id="PTHR38011">
    <property type="entry name" value="DIHYDROFOLATE REDUCTASE FAMILY PROTEIN (AFU_ORTHOLOGUE AFUA_8G06820)"/>
    <property type="match status" value="1"/>
</dbReference>
<evidence type="ECO:0000256" key="1">
    <source>
        <dbReference type="SAM" id="MobiDB-lite"/>
    </source>
</evidence>
<accession>A0A7W7PB29</accession>
<dbReference type="RefSeq" id="WP_184729617.1">
    <property type="nucleotide sequence ID" value="NZ_BMRW01000001.1"/>
</dbReference>
<dbReference type="InterPro" id="IPR024072">
    <property type="entry name" value="DHFR-like_dom_sf"/>
</dbReference>
<proteinExistence type="predicted"/>
<dbReference type="GO" id="GO:0008703">
    <property type="term" value="F:5-amino-6-(5-phosphoribosylamino)uracil reductase activity"/>
    <property type="evidence" value="ECO:0007669"/>
    <property type="project" value="InterPro"/>
</dbReference>
<dbReference type="SUPFAM" id="SSF53597">
    <property type="entry name" value="Dihydrofolate reductase-like"/>
    <property type="match status" value="1"/>
</dbReference>
<dbReference type="InterPro" id="IPR050765">
    <property type="entry name" value="Riboflavin_Biosynth_HTPR"/>
</dbReference>
<dbReference type="GO" id="GO:0009231">
    <property type="term" value="P:riboflavin biosynthetic process"/>
    <property type="evidence" value="ECO:0007669"/>
    <property type="project" value="InterPro"/>
</dbReference>
<dbReference type="Proteomes" id="UP000556436">
    <property type="component" value="Unassembled WGS sequence"/>
</dbReference>
<feature type="domain" description="Bacterial bifunctional deaminase-reductase C-terminal" evidence="2">
    <location>
        <begin position="22"/>
        <end position="100"/>
    </location>
</feature>
<comment type="caution">
    <text evidence="3">The sequence shown here is derived from an EMBL/GenBank/DDBJ whole genome shotgun (WGS) entry which is preliminary data.</text>
</comment>
<dbReference type="InterPro" id="IPR002734">
    <property type="entry name" value="RibDG_C"/>
</dbReference>
<dbReference type="PANTHER" id="PTHR38011:SF11">
    <property type="entry name" value="2,5-DIAMINO-6-RIBOSYLAMINO-4(3H)-PYRIMIDINONE 5'-PHOSPHATE REDUCTASE"/>
    <property type="match status" value="1"/>
</dbReference>
<name>A0A7W7PB29_STRNE</name>
<dbReference type="EMBL" id="JACHJG010000001">
    <property type="protein sequence ID" value="MBB4884151.1"/>
    <property type="molecule type" value="Genomic_DNA"/>
</dbReference>
<dbReference type="Gene3D" id="3.40.430.10">
    <property type="entry name" value="Dihydrofolate Reductase, subunit A"/>
    <property type="match status" value="1"/>
</dbReference>
<evidence type="ECO:0000259" key="2">
    <source>
        <dbReference type="Pfam" id="PF01872"/>
    </source>
</evidence>
<evidence type="ECO:0000313" key="3">
    <source>
        <dbReference type="EMBL" id="MBB4884151.1"/>
    </source>
</evidence>
<dbReference type="AlphaFoldDB" id="A0A7W7PB29"/>
<organism evidence="3 4">
    <name type="scientific">Streptomyces netropsis</name>
    <name type="common">Streptoverticillium netropsis</name>
    <dbReference type="NCBI Taxonomy" id="55404"/>
    <lineage>
        <taxon>Bacteria</taxon>
        <taxon>Bacillati</taxon>
        <taxon>Actinomycetota</taxon>
        <taxon>Actinomycetes</taxon>
        <taxon>Kitasatosporales</taxon>
        <taxon>Streptomycetaceae</taxon>
        <taxon>Streptomyces</taxon>
    </lineage>
</organism>